<gene>
    <name evidence="3" type="ORF">GCWU0000282_002220</name>
</gene>
<keyword evidence="2" id="KW-0808">Transferase</keyword>
<dbReference type="GO" id="GO:0032259">
    <property type="term" value="P:methylation"/>
    <property type="evidence" value="ECO:0007669"/>
    <property type="project" value="UniProtKB-KW"/>
</dbReference>
<dbReference type="PANTHER" id="PTHR43619:SF2">
    <property type="entry name" value="S-ADENOSYL-L-METHIONINE-DEPENDENT METHYLTRANSFERASES SUPERFAMILY PROTEIN"/>
    <property type="match status" value="1"/>
</dbReference>
<name>V2Y0Z0_9FIRM</name>
<evidence type="ECO:0000313" key="4">
    <source>
        <dbReference type="Proteomes" id="UP000018227"/>
    </source>
</evidence>
<dbReference type="HOGENOM" id="CLU_069348_0_1_9"/>
<evidence type="ECO:0008006" key="5">
    <source>
        <dbReference type="Google" id="ProtNLM"/>
    </source>
</evidence>
<dbReference type="PANTHER" id="PTHR43619">
    <property type="entry name" value="S-ADENOSYL-L-METHIONINE-DEPENDENT METHYLTRANSFERASE YKTD-RELATED"/>
    <property type="match status" value="1"/>
</dbReference>
<dbReference type="Pfam" id="PF04072">
    <property type="entry name" value="LCM"/>
    <property type="match status" value="1"/>
</dbReference>
<dbReference type="OrthoDB" id="9800233at2"/>
<dbReference type="InterPro" id="IPR029063">
    <property type="entry name" value="SAM-dependent_MTases_sf"/>
</dbReference>
<comment type="caution">
    <text evidence="3">The sequence shown here is derived from an EMBL/GenBank/DDBJ whole genome shotgun (WGS) entry which is preliminary data.</text>
</comment>
<keyword evidence="4" id="KW-1185">Reference proteome</keyword>
<dbReference type="InterPro" id="IPR016874">
    <property type="entry name" value="TcmP-like"/>
</dbReference>
<organism evidence="3 4">
    <name type="scientific">Catonella morbi ATCC 51271</name>
    <dbReference type="NCBI Taxonomy" id="592026"/>
    <lineage>
        <taxon>Bacteria</taxon>
        <taxon>Bacillati</taxon>
        <taxon>Bacillota</taxon>
        <taxon>Clostridia</taxon>
        <taxon>Lachnospirales</taxon>
        <taxon>Lachnospiraceae</taxon>
        <taxon>Catonella</taxon>
    </lineage>
</organism>
<sequence length="268" mass="30769">MKKFEGVANTLFVPLVARIAVSKEFPEYFKDEKALELEAYLPENAAKGASQYSNMASVARYYNMDEMVKNFVNTHDTCNIVYLGAGLETAYDRMHSKFIDKKVNWYEVDLPEVIEARKKVFGEREQETLIGGDMFKFLWVNEIDTGLPTLLIVSGVFQYFHEEDVITFIKGCKEKFAKGEMIFDATSKSGLIFTNWFIKRTGNKTALMYFGIDDSREFADKCGAVLLEERTFFPDALKILKNKLKLITTISMKVAESKKQVKILHLKF</sequence>
<evidence type="ECO:0000256" key="1">
    <source>
        <dbReference type="ARBA" id="ARBA00022603"/>
    </source>
</evidence>
<dbReference type="EMBL" id="ACIL03000014">
    <property type="protein sequence ID" value="ESL02628.1"/>
    <property type="molecule type" value="Genomic_DNA"/>
</dbReference>
<accession>V2Y0Z0</accession>
<dbReference type="AlphaFoldDB" id="V2Y0Z0"/>
<dbReference type="InterPro" id="IPR007213">
    <property type="entry name" value="Ppm1/Ppm2/Tcmp"/>
</dbReference>
<evidence type="ECO:0000313" key="3">
    <source>
        <dbReference type="EMBL" id="ESL02628.1"/>
    </source>
</evidence>
<keyword evidence="1" id="KW-0489">Methyltransferase</keyword>
<protein>
    <recommendedName>
        <fullName evidence="5">O-methyltransferase</fullName>
    </recommendedName>
</protein>
<reference evidence="3 4" key="1">
    <citation type="submission" date="2013-06" db="EMBL/GenBank/DDBJ databases">
        <authorList>
            <person name="Weinstock G."/>
            <person name="Sodergren E."/>
            <person name="Clifton S."/>
            <person name="Fulton L."/>
            <person name="Fulton B."/>
            <person name="Courtney L."/>
            <person name="Fronick C."/>
            <person name="Harrison M."/>
            <person name="Strong C."/>
            <person name="Farmer C."/>
            <person name="Delahaunty K."/>
            <person name="Markovic C."/>
            <person name="Hall O."/>
            <person name="Minx P."/>
            <person name="Tomlinson C."/>
            <person name="Mitreva M."/>
            <person name="Nelson J."/>
            <person name="Hou S."/>
            <person name="Wollam A."/>
            <person name="Pepin K.H."/>
            <person name="Johnson M."/>
            <person name="Bhonagiri V."/>
            <person name="Nash W.E."/>
            <person name="Warren W."/>
            <person name="Chinwalla A."/>
            <person name="Mardis E.R."/>
            <person name="Wilson R.K."/>
        </authorList>
    </citation>
    <scope>NUCLEOTIDE SEQUENCE [LARGE SCALE GENOMIC DNA]</scope>
    <source>
        <strain evidence="3 4">ATCC 51271</strain>
    </source>
</reference>
<dbReference type="PIRSF" id="PIRSF028177">
    <property type="entry name" value="Polyketide_synth_Omtfrase_TcmP"/>
    <property type="match status" value="1"/>
</dbReference>
<dbReference type="GO" id="GO:0008168">
    <property type="term" value="F:methyltransferase activity"/>
    <property type="evidence" value="ECO:0007669"/>
    <property type="project" value="UniProtKB-KW"/>
</dbReference>
<dbReference type="Proteomes" id="UP000018227">
    <property type="component" value="Unassembled WGS sequence"/>
</dbReference>
<proteinExistence type="predicted"/>
<dbReference type="Gene3D" id="3.40.50.150">
    <property type="entry name" value="Vaccinia Virus protein VP39"/>
    <property type="match status" value="1"/>
</dbReference>
<evidence type="ECO:0000256" key="2">
    <source>
        <dbReference type="ARBA" id="ARBA00022679"/>
    </source>
</evidence>
<dbReference type="eggNOG" id="COG3315">
    <property type="taxonomic scope" value="Bacteria"/>
</dbReference>
<dbReference type="SUPFAM" id="SSF53335">
    <property type="entry name" value="S-adenosyl-L-methionine-dependent methyltransferases"/>
    <property type="match status" value="1"/>
</dbReference>
<dbReference type="RefSeq" id="WP_023355085.1">
    <property type="nucleotide sequence ID" value="NZ_KI535368.1"/>
</dbReference>
<dbReference type="STRING" id="592026.GCWU0000282_002220"/>